<evidence type="ECO:0000313" key="2">
    <source>
        <dbReference type="Proteomes" id="UP001595457"/>
    </source>
</evidence>
<protein>
    <recommendedName>
        <fullName evidence="3">Transposase</fullName>
    </recommendedName>
</protein>
<accession>A0ABV7AVI9</accession>
<evidence type="ECO:0008006" key="3">
    <source>
        <dbReference type="Google" id="ProtNLM"/>
    </source>
</evidence>
<sequence>VPIMRTTSGAVLTENLFRIKGLAKRVGSEGLLAGGAEASEASRKNRLTRRWAAVECAASVERKPIETLFNNGIKQFVWVLVRSRLMVD</sequence>
<dbReference type="RefSeq" id="WP_377814762.1">
    <property type="nucleotide sequence ID" value="NZ_JBHRSJ010000025.1"/>
</dbReference>
<keyword evidence="2" id="KW-1185">Reference proteome</keyword>
<evidence type="ECO:0000313" key="1">
    <source>
        <dbReference type="EMBL" id="MFC2973095.1"/>
    </source>
</evidence>
<comment type="caution">
    <text evidence="1">The sequence shown here is derived from an EMBL/GenBank/DDBJ whole genome shotgun (WGS) entry which is preliminary data.</text>
</comment>
<proteinExistence type="predicted"/>
<organism evidence="1 2">
    <name type="scientific">Azotobacter bryophylli</name>
    <dbReference type="NCBI Taxonomy" id="1986537"/>
    <lineage>
        <taxon>Bacteria</taxon>
        <taxon>Pseudomonadati</taxon>
        <taxon>Pseudomonadota</taxon>
        <taxon>Gammaproteobacteria</taxon>
        <taxon>Pseudomonadales</taxon>
        <taxon>Pseudomonadaceae</taxon>
        <taxon>Azotobacter</taxon>
    </lineage>
</organism>
<dbReference type="Proteomes" id="UP001595457">
    <property type="component" value="Unassembled WGS sequence"/>
</dbReference>
<dbReference type="EMBL" id="JBHRSJ010000025">
    <property type="protein sequence ID" value="MFC2973095.1"/>
    <property type="molecule type" value="Genomic_DNA"/>
</dbReference>
<feature type="non-terminal residue" evidence="1">
    <location>
        <position position="1"/>
    </location>
</feature>
<gene>
    <name evidence="1" type="ORF">ACFOJE_12830</name>
</gene>
<reference evidence="2" key="1">
    <citation type="journal article" date="2019" name="Int. J. Syst. Evol. Microbiol.">
        <title>The Global Catalogue of Microorganisms (GCM) 10K type strain sequencing project: providing services to taxonomists for standard genome sequencing and annotation.</title>
        <authorList>
            <consortium name="The Broad Institute Genomics Platform"/>
            <consortium name="The Broad Institute Genome Sequencing Center for Infectious Disease"/>
            <person name="Wu L."/>
            <person name="Ma J."/>
        </authorList>
    </citation>
    <scope>NUCLEOTIDE SEQUENCE [LARGE SCALE GENOMIC DNA]</scope>
    <source>
        <strain evidence="2">KCTC 62195</strain>
    </source>
</reference>
<name>A0ABV7AVI9_9GAMM</name>